<evidence type="ECO:0000259" key="6">
    <source>
        <dbReference type="PROSITE" id="PS51123"/>
    </source>
</evidence>
<reference evidence="7 8" key="1">
    <citation type="submission" date="2020-02" db="EMBL/GenBank/DDBJ databases">
        <title>A complete genome of a marine bacterium Vibrio sp. ZWAL4003 isolated from the mangrove sediment with the ability to degrade polysaccharides.</title>
        <authorList>
            <person name="Wu J."/>
            <person name="Qu W."/>
            <person name="Zeng R."/>
        </authorList>
    </citation>
    <scope>NUCLEOTIDE SEQUENCE [LARGE SCALE GENOMIC DNA]</scope>
    <source>
        <strain evidence="7 8">ZWAL4003</strain>
    </source>
</reference>
<accession>A0A6G7CM31</accession>
<dbReference type="InterPro" id="IPR006665">
    <property type="entry name" value="OmpA-like"/>
</dbReference>
<dbReference type="InterPro" id="IPR036737">
    <property type="entry name" value="OmpA-like_sf"/>
</dbReference>
<sequence length="209" mass="23104">MKMKSALVVLTATLSTAMFVYAGENVASDEYDYIAVPEINQIADLEDNDNDGVINARDLCPDTPSFSDIDNDGCGTFVKTSKLQYLHILFANDSNNIPPVFISQIRQMAEFLKTYPSTSIEIKGYASKVGNQNHNLKLSQRRSEAVEAQLLRYGIESNRVRIVGFGDTELASVEDSETAHAINRRVTASVIGYKSAIVKEWNVFTALPN</sequence>
<dbReference type="EMBL" id="CP049331">
    <property type="protein sequence ID" value="QIH43187.1"/>
    <property type="molecule type" value="Genomic_DNA"/>
</dbReference>
<dbReference type="Proteomes" id="UP000503003">
    <property type="component" value="Chromosome 1"/>
</dbReference>
<organism evidence="7 8">
    <name type="scientific">Vibrio ziniensis</name>
    <dbReference type="NCBI Taxonomy" id="2711221"/>
    <lineage>
        <taxon>Bacteria</taxon>
        <taxon>Pseudomonadati</taxon>
        <taxon>Pseudomonadota</taxon>
        <taxon>Gammaproteobacteria</taxon>
        <taxon>Vibrionales</taxon>
        <taxon>Vibrionaceae</taxon>
        <taxon>Vibrio</taxon>
    </lineage>
</organism>
<dbReference type="PRINTS" id="PR01021">
    <property type="entry name" value="OMPADOMAIN"/>
</dbReference>
<keyword evidence="8" id="KW-1185">Reference proteome</keyword>
<dbReference type="SUPFAM" id="SSF103088">
    <property type="entry name" value="OmpA-like"/>
    <property type="match status" value="1"/>
</dbReference>
<proteinExistence type="predicted"/>
<feature type="chain" id="PRO_5026287667" evidence="5">
    <location>
        <begin position="23"/>
        <end position="209"/>
    </location>
</feature>
<dbReference type="Pfam" id="PF00691">
    <property type="entry name" value="OmpA"/>
    <property type="match status" value="1"/>
</dbReference>
<comment type="subcellular location">
    <subcellularLocation>
        <location evidence="1">Cell outer membrane</location>
    </subcellularLocation>
</comment>
<dbReference type="InterPro" id="IPR050330">
    <property type="entry name" value="Bact_OuterMem_StrucFunc"/>
</dbReference>
<gene>
    <name evidence="7" type="ORF">G5S32_06075</name>
</gene>
<dbReference type="AlphaFoldDB" id="A0A6G7CM31"/>
<evidence type="ECO:0000256" key="1">
    <source>
        <dbReference type="ARBA" id="ARBA00004442"/>
    </source>
</evidence>
<evidence type="ECO:0000256" key="3">
    <source>
        <dbReference type="ARBA" id="ARBA00023237"/>
    </source>
</evidence>
<keyword evidence="2 4" id="KW-0472">Membrane</keyword>
<dbReference type="KEGG" id="vzi:G5S32_06075"/>
<keyword evidence="5" id="KW-0732">Signal</keyword>
<dbReference type="GO" id="GO:0009279">
    <property type="term" value="C:cell outer membrane"/>
    <property type="evidence" value="ECO:0007669"/>
    <property type="project" value="UniProtKB-SubCell"/>
</dbReference>
<evidence type="ECO:0000256" key="2">
    <source>
        <dbReference type="ARBA" id="ARBA00023136"/>
    </source>
</evidence>
<dbReference type="PROSITE" id="PS51123">
    <property type="entry name" value="OMPA_2"/>
    <property type="match status" value="1"/>
</dbReference>
<feature type="signal peptide" evidence="5">
    <location>
        <begin position="1"/>
        <end position="22"/>
    </location>
</feature>
<dbReference type="CDD" id="cd07185">
    <property type="entry name" value="OmpA_C-like"/>
    <property type="match status" value="1"/>
</dbReference>
<evidence type="ECO:0000256" key="5">
    <source>
        <dbReference type="SAM" id="SignalP"/>
    </source>
</evidence>
<dbReference type="InterPro" id="IPR006664">
    <property type="entry name" value="OMP_bac"/>
</dbReference>
<dbReference type="PANTHER" id="PTHR30329">
    <property type="entry name" value="STATOR ELEMENT OF FLAGELLAR MOTOR COMPLEX"/>
    <property type="match status" value="1"/>
</dbReference>
<dbReference type="PANTHER" id="PTHR30329:SF21">
    <property type="entry name" value="LIPOPROTEIN YIAD-RELATED"/>
    <property type="match status" value="1"/>
</dbReference>
<evidence type="ECO:0000313" key="7">
    <source>
        <dbReference type="EMBL" id="QIH43187.1"/>
    </source>
</evidence>
<feature type="domain" description="OmpA-like" evidence="6">
    <location>
        <begin position="77"/>
        <end position="194"/>
    </location>
</feature>
<protein>
    <submittedName>
        <fullName evidence="7">OmpA family protein</fullName>
    </submittedName>
</protein>
<keyword evidence="3" id="KW-0998">Cell outer membrane</keyword>
<evidence type="ECO:0000313" key="8">
    <source>
        <dbReference type="Proteomes" id="UP000503003"/>
    </source>
</evidence>
<dbReference type="Gene3D" id="3.30.1330.60">
    <property type="entry name" value="OmpA-like domain"/>
    <property type="match status" value="1"/>
</dbReference>
<evidence type="ECO:0000256" key="4">
    <source>
        <dbReference type="PROSITE-ProRule" id="PRU00473"/>
    </source>
</evidence>
<name>A0A6G7CM31_9VIBR</name>